<organism evidence="5 6">
    <name type="scientific">Mangrovibacillus cuniculi</name>
    <dbReference type="NCBI Taxonomy" id="2593652"/>
    <lineage>
        <taxon>Bacteria</taxon>
        <taxon>Bacillati</taxon>
        <taxon>Bacillota</taxon>
        <taxon>Bacilli</taxon>
        <taxon>Bacillales</taxon>
        <taxon>Bacillaceae</taxon>
        <taxon>Mangrovibacillus</taxon>
    </lineage>
</organism>
<evidence type="ECO:0000313" key="5">
    <source>
        <dbReference type="EMBL" id="QPC47318.1"/>
    </source>
</evidence>
<dbReference type="HAMAP" id="MF_01660">
    <property type="entry name" value="MenH"/>
    <property type="match status" value="1"/>
</dbReference>
<keyword evidence="1 3" id="KW-0474">Menaquinone biosynthesis</keyword>
<evidence type="ECO:0000256" key="1">
    <source>
        <dbReference type="ARBA" id="ARBA00022428"/>
    </source>
</evidence>
<accession>A0A7S8HFZ0</accession>
<dbReference type="InterPro" id="IPR029058">
    <property type="entry name" value="AB_hydrolase_fold"/>
</dbReference>
<dbReference type="GO" id="GO:0070205">
    <property type="term" value="F:2-succinyl-6-hydroxy-2,4-cyclohexadiene-1-carboxylate synthase activity"/>
    <property type="evidence" value="ECO:0007669"/>
    <property type="project" value="UniProtKB-UniRule"/>
</dbReference>
<name>A0A7S8HFZ0_9BACI</name>
<comment type="pathway">
    <text evidence="3">Quinol/quinone metabolism; 1,4-dihydroxy-2-naphthoate biosynthesis; 1,4-dihydroxy-2-naphthoate from chorismate: step 3/7.</text>
</comment>
<comment type="function">
    <text evidence="3">Catalyzes a proton abstraction reaction that results in 2,5-elimination of pyruvate from 2-succinyl-5-enolpyruvyl-6-hydroxy-3-cyclohexene-1-carboxylate (SEPHCHC) and the formation of 2-succinyl-6-hydroxy-2,4-cyclohexadiene-1-carboxylate (SHCHC).</text>
</comment>
<dbReference type="Proteomes" id="UP000593626">
    <property type="component" value="Chromosome"/>
</dbReference>
<reference evidence="5 6" key="1">
    <citation type="submission" date="2019-07" db="EMBL/GenBank/DDBJ databases">
        <title>Genome sequence of 2 isolates from Red Sea Mangroves.</title>
        <authorList>
            <person name="Sefrji F."/>
            <person name="Michoud G."/>
            <person name="Merlino G."/>
            <person name="Daffonchio D."/>
        </authorList>
    </citation>
    <scope>NUCLEOTIDE SEQUENCE [LARGE SCALE GENOMIC DNA]</scope>
    <source>
        <strain evidence="5 6">R1DC41</strain>
    </source>
</reference>
<dbReference type="UniPathway" id="UPA01057">
    <property type="reaction ID" value="UER00900"/>
</dbReference>
<evidence type="ECO:0000256" key="2">
    <source>
        <dbReference type="ARBA" id="ARBA00023239"/>
    </source>
</evidence>
<dbReference type="PANTHER" id="PTHR42916">
    <property type="entry name" value="2-SUCCINYL-5-ENOLPYRUVYL-6-HYDROXY-3-CYCLOHEXENE-1-CARBOXYLATE SYNTHASE"/>
    <property type="match status" value="1"/>
</dbReference>
<protein>
    <recommendedName>
        <fullName evidence="3">Putative 2-succinyl-6-hydroxy-2,4-cyclohexadiene-1-carboxylate synthase</fullName>
        <shortName evidence="3">SHCHC synthase</shortName>
        <ecNumber evidence="3">4.2.99.20</ecNumber>
    </recommendedName>
</protein>
<dbReference type="PANTHER" id="PTHR42916:SF1">
    <property type="entry name" value="PROTEIN PHYLLO, CHLOROPLASTIC"/>
    <property type="match status" value="1"/>
</dbReference>
<dbReference type="KEGG" id="mcui:G8O30_10220"/>
<dbReference type="InterPro" id="IPR000073">
    <property type="entry name" value="AB_hydrolase_1"/>
</dbReference>
<dbReference type="SUPFAM" id="SSF53474">
    <property type="entry name" value="alpha/beta-Hydrolases"/>
    <property type="match status" value="1"/>
</dbReference>
<dbReference type="GO" id="GO:0009234">
    <property type="term" value="P:menaquinone biosynthetic process"/>
    <property type="evidence" value="ECO:0007669"/>
    <property type="project" value="UniProtKB-UniRule"/>
</dbReference>
<dbReference type="Gene3D" id="3.40.50.1820">
    <property type="entry name" value="alpha/beta hydrolase"/>
    <property type="match status" value="1"/>
</dbReference>
<sequence length="253" mass="28806">MLKYEVFGDENAEPLVVCHGFTGSSSSFEELVFPNVTTYAINWPGHDGKHYTLFPTWEEHIELLHSFISTVISQEVTLLGYSMGGRLAIGYAMKYPHMVKKLVLESTSPGLLEGRNNRKEADEQLATKIEENGLEWFLSFWEDIPLFSSIEEVHRVKLRAERSKHTVDGLSHSLRAVGTGVQPSYWARLKDFHRPVFIIVGEKDSKFLAIGEKMNTFFPQSNLIKVSSAGHIPHVEEFEKFGTIVKKLMKEDF</sequence>
<evidence type="ECO:0000313" key="6">
    <source>
        <dbReference type="Proteomes" id="UP000593626"/>
    </source>
</evidence>
<comment type="similarity">
    <text evidence="3">Belongs to the AB hydrolase superfamily. MenH family.</text>
</comment>
<keyword evidence="2 3" id="KW-0456">Lyase</keyword>
<gene>
    <name evidence="3 5" type="primary">menH</name>
    <name evidence="5" type="ORF">G8O30_10220</name>
</gene>
<comment type="subunit">
    <text evidence="3">Monomer.</text>
</comment>
<dbReference type="InterPro" id="IPR022485">
    <property type="entry name" value="SHCHC_synthase_MenH"/>
</dbReference>
<dbReference type="EMBL" id="CP049742">
    <property type="protein sequence ID" value="QPC47318.1"/>
    <property type="molecule type" value="Genomic_DNA"/>
</dbReference>
<dbReference type="RefSeq" id="WP_239671989.1">
    <property type="nucleotide sequence ID" value="NZ_CP049742.1"/>
</dbReference>
<dbReference type="AlphaFoldDB" id="A0A7S8HFZ0"/>
<comment type="catalytic activity">
    <reaction evidence="3">
        <text>5-enolpyruvoyl-6-hydroxy-2-succinyl-cyclohex-3-ene-1-carboxylate = (1R,6R)-6-hydroxy-2-succinyl-cyclohexa-2,4-diene-1-carboxylate + pyruvate</text>
        <dbReference type="Rhea" id="RHEA:25597"/>
        <dbReference type="ChEBI" id="CHEBI:15361"/>
        <dbReference type="ChEBI" id="CHEBI:58689"/>
        <dbReference type="ChEBI" id="CHEBI:58818"/>
        <dbReference type="EC" id="4.2.99.20"/>
    </reaction>
</comment>
<feature type="domain" description="AB hydrolase-1" evidence="4">
    <location>
        <begin position="14"/>
        <end position="237"/>
    </location>
</feature>
<proteinExistence type="inferred from homology"/>
<comment type="pathway">
    <text evidence="3">Quinol/quinone metabolism; menaquinone biosynthesis.</text>
</comment>
<keyword evidence="6" id="KW-1185">Reference proteome</keyword>
<dbReference type="UniPathway" id="UPA00079"/>
<dbReference type="NCBIfam" id="TIGR03695">
    <property type="entry name" value="menH_SHCHC"/>
    <property type="match status" value="1"/>
</dbReference>
<dbReference type="EC" id="4.2.99.20" evidence="3"/>
<dbReference type="Pfam" id="PF00561">
    <property type="entry name" value="Abhydrolase_1"/>
    <property type="match status" value="1"/>
</dbReference>
<evidence type="ECO:0000256" key="3">
    <source>
        <dbReference type="HAMAP-Rule" id="MF_01660"/>
    </source>
</evidence>
<evidence type="ECO:0000259" key="4">
    <source>
        <dbReference type="Pfam" id="PF00561"/>
    </source>
</evidence>